<evidence type="ECO:0000313" key="2">
    <source>
        <dbReference type="Proteomes" id="UP000193920"/>
    </source>
</evidence>
<reference evidence="1 2" key="1">
    <citation type="submission" date="2016-08" db="EMBL/GenBank/DDBJ databases">
        <title>A Parts List for Fungal Cellulosomes Revealed by Comparative Genomics.</title>
        <authorList>
            <consortium name="DOE Joint Genome Institute"/>
            <person name="Haitjema C.H."/>
            <person name="Gilmore S.P."/>
            <person name="Henske J.K."/>
            <person name="Solomon K.V."/>
            <person name="De Groot R."/>
            <person name="Kuo A."/>
            <person name="Mondo S.J."/>
            <person name="Salamov A.A."/>
            <person name="Labutti K."/>
            <person name="Zhao Z."/>
            <person name="Chiniquy J."/>
            <person name="Barry K."/>
            <person name="Brewer H.M."/>
            <person name="Purvine S.O."/>
            <person name="Wright A.T."/>
            <person name="Boxma B."/>
            <person name="Van Alen T."/>
            <person name="Hackstein J.H."/>
            <person name="Baker S.E."/>
            <person name="Grigoriev I.V."/>
            <person name="O'Malley M.A."/>
        </authorList>
    </citation>
    <scope>NUCLEOTIDE SEQUENCE [LARGE SCALE GENOMIC DNA]</scope>
    <source>
        <strain evidence="1 2">G1</strain>
    </source>
</reference>
<organism evidence="1 2">
    <name type="scientific">Neocallimastix californiae</name>
    <dbReference type="NCBI Taxonomy" id="1754190"/>
    <lineage>
        <taxon>Eukaryota</taxon>
        <taxon>Fungi</taxon>
        <taxon>Fungi incertae sedis</taxon>
        <taxon>Chytridiomycota</taxon>
        <taxon>Chytridiomycota incertae sedis</taxon>
        <taxon>Neocallimastigomycetes</taxon>
        <taxon>Neocallimastigales</taxon>
        <taxon>Neocallimastigaceae</taxon>
        <taxon>Neocallimastix</taxon>
    </lineage>
</organism>
<gene>
    <name evidence="1" type="ORF">LY90DRAFT_519690</name>
</gene>
<evidence type="ECO:0000313" key="1">
    <source>
        <dbReference type="EMBL" id="ORY01881.1"/>
    </source>
</evidence>
<sequence length="456" mass="53586">MPTIFTVNIPNFNNEIKKIVEKGILSFLDIIPKTEYISIYPKYSLGLYNDNYRESLKGWLTNDNNDYNGENIIFSQMLTNIYQQTINQWGEDANIHIILVTTLDSFKEKDVSSMISLNFNSKLSIILIDTTGKEKFSKFNNLYKVVQKHKGFFKIIDQIIDFNDVLQQIYRIYYKPYSCECICGNINLPIQVYPTPIIIKYYYIIKYYFLTKSLHNNYIILEEPLFPKIFSVIGFLTESDAPLPAYRSRYLLLPYEKQKNPLNTYNVFQKSLLNKNVFAIVVFSNKSYGYIHTTTDTSYMSLSVIPTVEKEIDLCSNHEKSYTIPIYQNETSYFKADLNLIHKIIRNIPELPKNQEILLKMIQKIHYMSLVHQYPKIIDYVISLLKQEAKKYQLNQNQDIFKALNNIITIIENDINATASYSDFKSKPIEIPKLNENEPNIFNDSENVYKYNIFSY</sequence>
<dbReference type="GO" id="GO:0032039">
    <property type="term" value="C:integrator complex"/>
    <property type="evidence" value="ECO:0007669"/>
    <property type="project" value="InterPro"/>
</dbReference>
<dbReference type="OrthoDB" id="2136971at2759"/>
<accession>A0A1Y1YV59</accession>
<dbReference type="InterPro" id="IPR039841">
    <property type="entry name" value="INTS14"/>
</dbReference>
<dbReference type="AlphaFoldDB" id="A0A1Y1YV59"/>
<dbReference type="PANTHER" id="PTHR13532:SF3">
    <property type="entry name" value="INTEGRATOR COMPLEX SUBUNIT 14"/>
    <property type="match status" value="1"/>
</dbReference>
<dbReference type="EMBL" id="MCOG01000498">
    <property type="protein sequence ID" value="ORY01881.1"/>
    <property type="molecule type" value="Genomic_DNA"/>
</dbReference>
<comment type="caution">
    <text evidence="1">The sequence shown here is derived from an EMBL/GenBank/DDBJ whole genome shotgun (WGS) entry which is preliminary data.</text>
</comment>
<dbReference type="PANTHER" id="PTHR13532">
    <property type="match status" value="1"/>
</dbReference>
<dbReference type="Proteomes" id="UP000193920">
    <property type="component" value="Unassembled WGS sequence"/>
</dbReference>
<protein>
    <submittedName>
        <fullName evidence="1">Uncharacterized protein</fullName>
    </submittedName>
</protein>
<dbReference type="GO" id="GO:0034472">
    <property type="term" value="P:snRNA 3'-end processing"/>
    <property type="evidence" value="ECO:0007669"/>
    <property type="project" value="TreeGrafter"/>
</dbReference>
<name>A0A1Y1YV59_9FUNG</name>
<keyword evidence="2" id="KW-1185">Reference proteome</keyword>
<proteinExistence type="predicted"/>